<accession>A0A8X7BPQ9</accession>
<protein>
    <submittedName>
        <fullName evidence="1">Uncharacterized protein</fullName>
    </submittedName>
</protein>
<sequence>MSRAWKAFICDFYPPSQTNPGFENIFPVMSPLGKILQVALSDLAKSNGNLKAECAVRPPVSRVATKKCYVYLPLLFSKVFSKMYPRLRTGTWSTFLAGGSQRRLG</sequence>
<keyword evidence="2" id="KW-1185">Reference proteome</keyword>
<reference evidence="1" key="1">
    <citation type="submission" date="2020-08" db="EMBL/GenBank/DDBJ databases">
        <title>Multicomponent nature underlies the extraordinary mechanical properties of spider dragline silk.</title>
        <authorList>
            <person name="Kono N."/>
            <person name="Nakamura H."/>
            <person name="Mori M."/>
            <person name="Yoshida Y."/>
            <person name="Ohtoshi R."/>
            <person name="Malay A.D."/>
            <person name="Moran D.A.P."/>
            <person name="Tomita M."/>
            <person name="Numata K."/>
            <person name="Arakawa K."/>
        </authorList>
    </citation>
    <scope>NUCLEOTIDE SEQUENCE</scope>
</reference>
<evidence type="ECO:0000313" key="2">
    <source>
        <dbReference type="Proteomes" id="UP000886998"/>
    </source>
</evidence>
<organism evidence="1 2">
    <name type="scientific">Trichonephila inaurata madagascariensis</name>
    <dbReference type="NCBI Taxonomy" id="2747483"/>
    <lineage>
        <taxon>Eukaryota</taxon>
        <taxon>Metazoa</taxon>
        <taxon>Ecdysozoa</taxon>
        <taxon>Arthropoda</taxon>
        <taxon>Chelicerata</taxon>
        <taxon>Arachnida</taxon>
        <taxon>Araneae</taxon>
        <taxon>Araneomorphae</taxon>
        <taxon>Entelegynae</taxon>
        <taxon>Araneoidea</taxon>
        <taxon>Nephilidae</taxon>
        <taxon>Trichonephila</taxon>
        <taxon>Trichonephila inaurata</taxon>
    </lineage>
</organism>
<proteinExistence type="predicted"/>
<comment type="caution">
    <text evidence="1">The sequence shown here is derived from an EMBL/GenBank/DDBJ whole genome shotgun (WGS) entry which is preliminary data.</text>
</comment>
<dbReference type="AlphaFoldDB" id="A0A8X7BPQ9"/>
<evidence type="ECO:0000313" key="1">
    <source>
        <dbReference type="EMBL" id="GFY40051.1"/>
    </source>
</evidence>
<dbReference type="EMBL" id="BMAV01001631">
    <property type="protein sequence ID" value="GFY40051.1"/>
    <property type="molecule type" value="Genomic_DNA"/>
</dbReference>
<name>A0A8X7BPQ9_9ARAC</name>
<dbReference type="Proteomes" id="UP000886998">
    <property type="component" value="Unassembled WGS sequence"/>
</dbReference>
<gene>
    <name evidence="1" type="ORF">TNIN_279171</name>
</gene>